<evidence type="ECO:0000259" key="7">
    <source>
        <dbReference type="Pfam" id="PF06803"/>
    </source>
</evidence>
<evidence type="ECO:0000313" key="8">
    <source>
        <dbReference type="EMBL" id="MBU7597604.1"/>
    </source>
</evidence>
<keyword evidence="9" id="KW-1185">Reference proteome</keyword>
<keyword evidence="2 6" id="KW-0812">Transmembrane</keyword>
<name>A0A949N472_9ACTN</name>
<feature type="domain" description="DUF1232" evidence="7">
    <location>
        <begin position="47"/>
        <end position="78"/>
    </location>
</feature>
<evidence type="ECO:0000256" key="3">
    <source>
        <dbReference type="ARBA" id="ARBA00022989"/>
    </source>
</evidence>
<evidence type="ECO:0000256" key="6">
    <source>
        <dbReference type="SAM" id="Phobius"/>
    </source>
</evidence>
<dbReference type="Proteomes" id="UP000694501">
    <property type="component" value="Unassembled WGS sequence"/>
</dbReference>
<evidence type="ECO:0000256" key="2">
    <source>
        <dbReference type="ARBA" id="ARBA00022692"/>
    </source>
</evidence>
<evidence type="ECO:0000256" key="5">
    <source>
        <dbReference type="SAM" id="MobiDB-lite"/>
    </source>
</evidence>
<comment type="subcellular location">
    <subcellularLocation>
        <location evidence="1">Endomembrane system</location>
        <topology evidence="1">Multi-pass membrane protein</topology>
    </subcellularLocation>
</comment>
<keyword evidence="4 6" id="KW-0472">Membrane</keyword>
<comment type="caution">
    <text evidence="8">The sequence shown here is derived from an EMBL/GenBank/DDBJ whole genome shotgun (WGS) entry which is preliminary data.</text>
</comment>
<evidence type="ECO:0000256" key="1">
    <source>
        <dbReference type="ARBA" id="ARBA00004127"/>
    </source>
</evidence>
<dbReference type="GO" id="GO:0012505">
    <property type="term" value="C:endomembrane system"/>
    <property type="evidence" value="ECO:0007669"/>
    <property type="project" value="UniProtKB-SubCell"/>
</dbReference>
<protein>
    <submittedName>
        <fullName evidence="8">DUF1232 domain-containing protein</fullName>
    </submittedName>
</protein>
<evidence type="ECO:0000256" key="4">
    <source>
        <dbReference type="ARBA" id="ARBA00023136"/>
    </source>
</evidence>
<organism evidence="8 9">
    <name type="scientific">Streptomyces tardus</name>
    <dbReference type="NCBI Taxonomy" id="2780544"/>
    <lineage>
        <taxon>Bacteria</taxon>
        <taxon>Bacillati</taxon>
        <taxon>Actinomycetota</taxon>
        <taxon>Actinomycetes</taxon>
        <taxon>Kitasatosporales</taxon>
        <taxon>Streptomycetaceae</taxon>
        <taxon>Streptomyces</taxon>
    </lineage>
</organism>
<gene>
    <name evidence="8" type="ORF">JGS22_008205</name>
</gene>
<keyword evidence="3 6" id="KW-1133">Transmembrane helix</keyword>
<dbReference type="EMBL" id="JAELVF020000001">
    <property type="protein sequence ID" value="MBU7597604.1"/>
    <property type="molecule type" value="Genomic_DNA"/>
</dbReference>
<feature type="region of interest" description="Disordered" evidence="5">
    <location>
        <begin position="91"/>
        <end position="134"/>
    </location>
</feature>
<sequence>MSGEMWTFVGVAGVAVVVTVVAVIVLFARLLRARRMLSDAGIPLSNKLTFWGAIAYVISPVDLLPDPILLDDIGVLLLALRSLHGAAEAAGLTGGREPGEGKRSGEGKRPVDGKASDRAGASGSSKSLRSGRRS</sequence>
<dbReference type="InterPro" id="IPR010652">
    <property type="entry name" value="DUF1232"/>
</dbReference>
<feature type="compositionally biased region" description="Basic and acidic residues" evidence="5">
    <location>
        <begin position="97"/>
        <end position="117"/>
    </location>
</feature>
<dbReference type="Pfam" id="PF06803">
    <property type="entry name" value="DUF1232"/>
    <property type="match status" value="1"/>
</dbReference>
<evidence type="ECO:0000313" key="9">
    <source>
        <dbReference type="Proteomes" id="UP000694501"/>
    </source>
</evidence>
<proteinExistence type="predicted"/>
<dbReference type="RefSeq" id="WP_211042618.1">
    <property type="nucleotide sequence ID" value="NZ_JAELVF020000001.1"/>
</dbReference>
<feature type="compositionally biased region" description="Low complexity" evidence="5">
    <location>
        <begin position="118"/>
        <end position="128"/>
    </location>
</feature>
<accession>A0A949N472</accession>
<feature type="transmembrane region" description="Helical" evidence="6">
    <location>
        <begin position="6"/>
        <end position="28"/>
    </location>
</feature>
<dbReference type="AlphaFoldDB" id="A0A949N472"/>
<reference evidence="8" key="1">
    <citation type="submission" date="2021-06" db="EMBL/GenBank/DDBJ databases">
        <title>Sequencing of actinobacteria type strains.</title>
        <authorList>
            <person name="Nguyen G.-S."/>
            <person name="Wentzel A."/>
        </authorList>
    </citation>
    <scope>NUCLEOTIDE SEQUENCE</scope>
    <source>
        <strain evidence="8">P38-E01</strain>
    </source>
</reference>